<name>A0A347UFP2_9RHOB</name>
<evidence type="ECO:0000256" key="1">
    <source>
        <dbReference type="ARBA" id="ARBA00008635"/>
    </source>
</evidence>
<comment type="similarity">
    <text evidence="1">Belongs to the DinB family.</text>
</comment>
<dbReference type="Pfam" id="PF05163">
    <property type="entry name" value="DinB"/>
    <property type="match status" value="1"/>
</dbReference>
<accession>A0A347UFP2</accession>
<evidence type="ECO:0000256" key="2">
    <source>
        <dbReference type="ARBA" id="ARBA00022723"/>
    </source>
</evidence>
<sequence length="167" mass="19000">MIKPAYVQMMARYSQWQNHSLYGAADTLDDSARRMDRGAFFGSIHDTLAHILWGDTLWMSRFDGWEPPTDKAGIVIADWEELKQSRMAADARFIDWGARISQSDLEGDFSWHSAVLQRDFTKPKTVCVAHIFNHQTHHRGQVHAMLTAAGAKPDDTDLPLIPDEYQA</sequence>
<dbReference type="KEGG" id="pamo:BAR1_06835"/>
<proteinExistence type="inferred from homology"/>
<dbReference type="AlphaFoldDB" id="A0A347UFP2"/>
<keyword evidence="5" id="KW-1185">Reference proteome</keyword>
<feature type="binding site" evidence="3">
    <location>
        <position position="134"/>
    </location>
    <ligand>
        <name>a divalent metal cation</name>
        <dbReference type="ChEBI" id="CHEBI:60240"/>
    </ligand>
</feature>
<gene>
    <name evidence="4" type="ORF">BAR1_06835</name>
</gene>
<dbReference type="InterPro" id="IPR034660">
    <property type="entry name" value="DinB/YfiT-like"/>
</dbReference>
<protein>
    <submittedName>
        <fullName evidence="4">Damage-inducible protein DinB</fullName>
    </submittedName>
</protein>
<dbReference type="OrthoDB" id="9807509at2"/>
<reference evidence="4 5" key="1">
    <citation type="submission" date="2018-09" db="EMBL/GenBank/DDBJ databases">
        <title>Profundibacter amoris BAR1 gen. nov., sp. nov., a new member of the Roseobacter clade isolated at Lokis Castle Vent Field on the Arctic Mid-Oceanic Ridge.</title>
        <authorList>
            <person name="Le Moine Bauer S."/>
            <person name="Sjoeberg A.G."/>
            <person name="L'Haridon S."/>
            <person name="Stokke R."/>
            <person name="Roalkvam I."/>
            <person name="Steen I.H."/>
            <person name="Dahle H."/>
        </authorList>
    </citation>
    <scope>NUCLEOTIDE SEQUENCE [LARGE SCALE GENOMIC DNA]</scope>
    <source>
        <strain evidence="4 5">BAR1</strain>
    </source>
</reference>
<feature type="binding site" evidence="3">
    <location>
        <position position="138"/>
    </location>
    <ligand>
        <name>a divalent metal cation</name>
        <dbReference type="ChEBI" id="CHEBI:60240"/>
    </ligand>
</feature>
<organism evidence="4 5">
    <name type="scientific">Profundibacter amoris</name>
    <dbReference type="NCBI Taxonomy" id="2171755"/>
    <lineage>
        <taxon>Bacteria</taxon>
        <taxon>Pseudomonadati</taxon>
        <taxon>Pseudomonadota</taxon>
        <taxon>Alphaproteobacteria</taxon>
        <taxon>Rhodobacterales</taxon>
        <taxon>Paracoccaceae</taxon>
        <taxon>Profundibacter</taxon>
    </lineage>
</organism>
<dbReference type="PANTHER" id="PTHR37302">
    <property type="entry name" value="SLR1116 PROTEIN"/>
    <property type="match status" value="1"/>
</dbReference>
<evidence type="ECO:0000313" key="5">
    <source>
        <dbReference type="Proteomes" id="UP000261704"/>
    </source>
</evidence>
<dbReference type="Gene3D" id="1.20.120.450">
    <property type="entry name" value="dinb family like domain"/>
    <property type="match status" value="1"/>
</dbReference>
<dbReference type="SUPFAM" id="SSF109854">
    <property type="entry name" value="DinB/YfiT-like putative metalloenzymes"/>
    <property type="match status" value="1"/>
</dbReference>
<dbReference type="InterPro" id="IPR007837">
    <property type="entry name" value="DinB"/>
</dbReference>
<keyword evidence="2 3" id="KW-0479">Metal-binding</keyword>
<dbReference type="Proteomes" id="UP000261704">
    <property type="component" value="Chromosome"/>
</dbReference>
<evidence type="ECO:0000256" key="3">
    <source>
        <dbReference type="PIRSR" id="PIRSR607837-1"/>
    </source>
</evidence>
<dbReference type="GO" id="GO:0046872">
    <property type="term" value="F:metal ion binding"/>
    <property type="evidence" value="ECO:0007669"/>
    <property type="project" value="UniProtKB-KW"/>
</dbReference>
<evidence type="ECO:0000313" key="4">
    <source>
        <dbReference type="EMBL" id="AXX97670.1"/>
    </source>
</evidence>
<dbReference type="EMBL" id="CP032125">
    <property type="protein sequence ID" value="AXX97670.1"/>
    <property type="molecule type" value="Genomic_DNA"/>
</dbReference>
<dbReference type="RefSeq" id="WP_118942327.1">
    <property type="nucleotide sequence ID" value="NZ_CP032125.1"/>
</dbReference>
<feature type="binding site" evidence="3">
    <location>
        <position position="50"/>
    </location>
    <ligand>
        <name>a divalent metal cation</name>
        <dbReference type="ChEBI" id="CHEBI:60240"/>
    </ligand>
</feature>
<dbReference type="PANTHER" id="PTHR37302:SF1">
    <property type="entry name" value="PROTEIN DINB"/>
    <property type="match status" value="1"/>
</dbReference>